<evidence type="ECO:0000259" key="12">
    <source>
        <dbReference type="SMART" id="SM00986"/>
    </source>
</evidence>
<dbReference type="Proteomes" id="UP000095347">
    <property type="component" value="Unassembled WGS sequence"/>
</dbReference>
<keyword evidence="14" id="KW-1185">Reference proteome</keyword>
<feature type="domain" description="Uracil-DNA glycosylase-like" evidence="12">
    <location>
        <begin position="137"/>
        <end position="289"/>
    </location>
</feature>
<dbReference type="GO" id="GO:0004844">
    <property type="term" value="F:uracil DNA N-glycosylase activity"/>
    <property type="evidence" value="ECO:0007669"/>
    <property type="project" value="UniProtKB-EC"/>
</dbReference>
<evidence type="ECO:0000256" key="10">
    <source>
        <dbReference type="ARBA" id="ARBA00023014"/>
    </source>
</evidence>
<proteinExistence type="inferred from homology"/>
<evidence type="ECO:0000256" key="2">
    <source>
        <dbReference type="ARBA" id="ARBA00006521"/>
    </source>
</evidence>
<evidence type="ECO:0000256" key="5">
    <source>
        <dbReference type="ARBA" id="ARBA00022485"/>
    </source>
</evidence>
<keyword evidence="5" id="KW-0004">4Fe-4S</keyword>
<dbReference type="InterPro" id="IPR005273">
    <property type="entry name" value="Ura-DNA_glyco_family4"/>
</dbReference>
<dbReference type="SMART" id="SM00986">
    <property type="entry name" value="UDG"/>
    <property type="match status" value="1"/>
</dbReference>
<keyword evidence="7" id="KW-0227">DNA damage</keyword>
<keyword evidence="9" id="KW-0408">Iron</keyword>
<dbReference type="AlphaFoldDB" id="A0A1E5QCE3"/>
<dbReference type="GO" id="GO:0051539">
    <property type="term" value="F:4 iron, 4 sulfur cluster binding"/>
    <property type="evidence" value="ECO:0007669"/>
    <property type="project" value="UniProtKB-KW"/>
</dbReference>
<evidence type="ECO:0000313" key="14">
    <source>
        <dbReference type="Proteomes" id="UP000095347"/>
    </source>
</evidence>
<gene>
    <name evidence="13" type="ORF">BEN30_02160</name>
</gene>
<comment type="caution">
    <text evidence="13">The sequence shown here is derived from an EMBL/GenBank/DDBJ whole genome shotgun (WGS) entry which is preliminary data.</text>
</comment>
<dbReference type="GO" id="GO:0006281">
    <property type="term" value="P:DNA repair"/>
    <property type="evidence" value="ECO:0007669"/>
    <property type="project" value="UniProtKB-KW"/>
</dbReference>
<dbReference type="InterPro" id="IPR005122">
    <property type="entry name" value="Uracil-DNA_glycosylase-like"/>
</dbReference>
<keyword evidence="10" id="KW-0411">Iron-sulfur</keyword>
<dbReference type="PANTHER" id="PTHR33693">
    <property type="entry name" value="TYPE-5 URACIL-DNA GLYCOSYLASE"/>
    <property type="match status" value="1"/>
</dbReference>
<dbReference type="Gene3D" id="3.40.470.10">
    <property type="entry name" value="Uracil-DNA glycosylase-like domain"/>
    <property type="match status" value="1"/>
</dbReference>
<dbReference type="CDD" id="cd10030">
    <property type="entry name" value="UDG-F4_TTUDGA_SPO1dp_like"/>
    <property type="match status" value="1"/>
</dbReference>
<evidence type="ECO:0000256" key="1">
    <source>
        <dbReference type="ARBA" id="ARBA00001400"/>
    </source>
</evidence>
<comment type="catalytic activity">
    <reaction evidence="1">
        <text>Hydrolyzes single-stranded DNA or mismatched double-stranded DNA and polynucleotides, releasing free uracil.</text>
        <dbReference type="EC" id="3.2.2.27"/>
    </reaction>
</comment>
<comment type="similarity">
    <text evidence="2">Belongs to the uracil-DNA glycosylase (UDG) superfamily. Type 4 (UDGa) family.</text>
</comment>
<organism evidence="13 14">
    <name type="scientific">Magnetovibrio blakemorei</name>
    <dbReference type="NCBI Taxonomy" id="28181"/>
    <lineage>
        <taxon>Bacteria</taxon>
        <taxon>Pseudomonadati</taxon>
        <taxon>Pseudomonadota</taxon>
        <taxon>Alphaproteobacteria</taxon>
        <taxon>Rhodospirillales</taxon>
        <taxon>Magnetovibrionaceae</taxon>
        <taxon>Magnetovibrio</taxon>
    </lineage>
</organism>
<evidence type="ECO:0000256" key="9">
    <source>
        <dbReference type="ARBA" id="ARBA00023004"/>
    </source>
</evidence>
<keyword evidence="6" id="KW-0479">Metal-binding</keyword>
<dbReference type="InterPro" id="IPR036895">
    <property type="entry name" value="Uracil-DNA_glycosylase-like_sf"/>
</dbReference>
<protein>
    <recommendedName>
        <fullName evidence="4">Type-4 uracil-DNA glycosylase</fullName>
        <ecNumber evidence="3">3.2.2.27</ecNumber>
    </recommendedName>
</protein>
<dbReference type="GO" id="GO:0046872">
    <property type="term" value="F:metal ion binding"/>
    <property type="evidence" value="ECO:0007669"/>
    <property type="project" value="UniProtKB-KW"/>
</dbReference>
<dbReference type="SUPFAM" id="SSF52141">
    <property type="entry name" value="Uracil-DNA glycosylase-like"/>
    <property type="match status" value="1"/>
</dbReference>
<dbReference type="EC" id="3.2.2.27" evidence="3"/>
<sequence>MVAVMYRFEDTALHPAEVLKWYLDAGVDEAMGEQPLDRYALLQEAQAERALAAEAMLKEAQTAHDTSHVATPMSSPSPGRIGSVPVPVRPADMVDVQKAMKEAVERAAAAKNLDQLRAALETFDGCGLKKNATNLVFGDGNPAARIVLIGEAPGADEDRQGVPFVGASGQLLDKMLASIGLDRTNVFLSNTVFWRPPGNRSPNAGEISVCLPFVERMIEIIDPVVLITVGGPATHSLLAHPGSISRLRGQWFTYETPQMSHPIAATAIYHPLNLLSTPAHKRQTWLDLIAIKAKLAEHA</sequence>
<dbReference type="STRING" id="28181.BEN30_02160"/>
<dbReference type="EMBL" id="MCGG01000002">
    <property type="protein sequence ID" value="OEJ69662.1"/>
    <property type="molecule type" value="Genomic_DNA"/>
</dbReference>
<evidence type="ECO:0000256" key="6">
    <source>
        <dbReference type="ARBA" id="ARBA00022723"/>
    </source>
</evidence>
<evidence type="ECO:0000256" key="7">
    <source>
        <dbReference type="ARBA" id="ARBA00022763"/>
    </source>
</evidence>
<reference evidence="14" key="1">
    <citation type="submission" date="2016-07" db="EMBL/GenBank/DDBJ databases">
        <authorList>
            <person name="Florea S."/>
            <person name="Webb J.S."/>
            <person name="Jaromczyk J."/>
            <person name="Schardl C.L."/>
        </authorList>
    </citation>
    <scope>NUCLEOTIDE SEQUENCE [LARGE SCALE GENOMIC DNA]</scope>
    <source>
        <strain evidence="14">MV-1</strain>
    </source>
</reference>
<evidence type="ECO:0000256" key="3">
    <source>
        <dbReference type="ARBA" id="ARBA00012030"/>
    </source>
</evidence>
<dbReference type="PANTHER" id="PTHR33693:SF1">
    <property type="entry name" value="TYPE-4 URACIL-DNA GLYCOSYLASE"/>
    <property type="match status" value="1"/>
</dbReference>
<accession>A0A1E5QCE3</accession>
<dbReference type="InterPro" id="IPR051536">
    <property type="entry name" value="UDG_Type-4/5"/>
</dbReference>
<keyword evidence="8" id="KW-0378">Hydrolase</keyword>
<dbReference type="Pfam" id="PF03167">
    <property type="entry name" value="UDG"/>
    <property type="match status" value="1"/>
</dbReference>
<keyword evidence="11" id="KW-0234">DNA repair</keyword>
<evidence type="ECO:0000256" key="4">
    <source>
        <dbReference type="ARBA" id="ARBA00019403"/>
    </source>
</evidence>
<dbReference type="NCBIfam" id="TIGR00758">
    <property type="entry name" value="UDG_fam4"/>
    <property type="match status" value="1"/>
</dbReference>
<evidence type="ECO:0000256" key="8">
    <source>
        <dbReference type="ARBA" id="ARBA00022801"/>
    </source>
</evidence>
<evidence type="ECO:0000256" key="11">
    <source>
        <dbReference type="ARBA" id="ARBA00023204"/>
    </source>
</evidence>
<evidence type="ECO:0000313" key="13">
    <source>
        <dbReference type="EMBL" id="OEJ69662.1"/>
    </source>
</evidence>
<name>A0A1E5QCE3_9PROT</name>
<dbReference type="SMART" id="SM00987">
    <property type="entry name" value="UreE_C"/>
    <property type="match status" value="1"/>
</dbReference>